<evidence type="ECO:0000256" key="1">
    <source>
        <dbReference type="SAM" id="Phobius"/>
    </source>
</evidence>
<evidence type="ECO:0000259" key="2">
    <source>
        <dbReference type="Pfam" id="PF13400"/>
    </source>
</evidence>
<gene>
    <name evidence="3" type="ORF">PTE30175_05009</name>
</gene>
<reference evidence="3 4" key="1">
    <citation type="submission" date="2019-08" db="EMBL/GenBank/DDBJ databases">
        <authorList>
            <person name="Peeters C."/>
        </authorList>
    </citation>
    <scope>NUCLEOTIDE SEQUENCE [LARGE SCALE GENOMIC DNA]</scope>
    <source>
        <strain evidence="3 4">LMG 30175</strain>
    </source>
</reference>
<keyword evidence="1" id="KW-0472">Membrane</keyword>
<name>A0A5E4Z8T0_9BURK</name>
<dbReference type="RefSeq" id="WP_191629205.1">
    <property type="nucleotide sequence ID" value="NZ_CABPRZ010000032.1"/>
</dbReference>
<keyword evidence="1" id="KW-1133">Transmembrane helix</keyword>
<feature type="transmembrane region" description="Helical" evidence="1">
    <location>
        <begin position="20"/>
        <end position="45"/>
    </location>
</feature>
<protein>
    <recommendedName>
        <fullName evidence="2">Putative Flp pilus-assembly TadG-like N-terminal domain-containing protein</fullName>
    </recommendedName>
</protein>
<dbReference type="AlphaFoldDB" id="A0A5E4Z8T0"/>
<accession>A0A5E4Z8T0</accession>
<dbReference type="Pfam" id="PF13400">
    <property type="entry name" value="Tad"/>
    <property type="match status" value="1"/>
</dbReference>
<dbReference type="InterPro" id="IPR028087">
    <property type="entry name" value="Tad_N"/>
</dbReference>
<proteinExistence type="predicted"/>
<feature type="domain" description="Putative Flp pilus-assembly TadG-like N-terminal" evidence="2">
    <location>
        <begin position="18"/>
        <end position="63"/>
    </location>
</feature>
<keyword evidence="1" id="KW-0812">Transmembrane</keyword>
<sequence length="703" mass="69239">MLSRPRPWLASPLAGQRGSVPIVALIFVIVAVMLGIALDLGVVFYKRRDLQKAADMAAIAGAQGLPDCTTVATLVTNSLTANLGATELGTATVSASCGQWAMASSGTSGTFTPDGALAAGAARDSVSVTISENVASLLMGTRNVGATAVAQKKGKSATFSVGSGLLALDTSKGLLGPLLTSIGVNPALYVGYGNQLVGATVTPSGLLQALGIPVSANVTAASLNSVAKIQTLTVGQLLSASLSALQSQGNAAQAYVGVLSNLVTLMGSSAVLNNHISLFGTATTPGVIADISSAGTTALNANVNVMDLISAAVVAGVLDPGNPLTSNALTVPVSLPAVTLYGRIIAPPSIAVGDVGAKATTAQVRLYAHINPNSIPAIGTILSAVGTSVDLPLIIEVAQSTGTLTALSCTPQRSATIAVNSGTVNLCVGVFANAASLTNSANSCISASDLKGRATIATVLGIPPAAGIQVKSQVMLSLLGNQSSLTFPANPPALPYTQSTSATVDVSSLVSALLGAILNDISVNTSASIGSQTASTVGNLLGAAGPGSTMGAIVSNVTTFLTNASTAVNGLVSGLGGTLGSLLTLNIGGVVTGLGNVVTGLVGTAGALLTGIGSALGGLVCNAVGIFNPTAGAQCQIPLNIGSTANAVNAVVGVVFEVLKQVFDTTLSPLLNNLLNTLGIKLGITDVTLMNINCNAGTVQLVY</sequence>
<dbReference type="EMBL" id="CABPRZ010000032">
    <property type="protein sequence ID" value="VVE56603.1"/>
    <property type="molecule type" value="Genomic_DNA"/>
</dbReference>
<organism evidence="3 4">
    <name type="scientific">Pandoraea terrae</name>
    <dbReference type="NCBI Taxonomy" id="1537710"/>
    <lineage>
        <taxon>Bacteria</taxon>
        <taxon>Pseudomonadati</taxon>
        <taxon>Pseudomonadota</taxon>
        <taxon>Betaproteobacteria</taxon>
        <taxon>Burkholderiales</taxon>
        <taxon>Burkholderiaceae</taxon>
        <taxon>Pandoraea</taxon>
    </lineage>
</organism>
<evidence type="ECO:0000313" key="3">
    <source>
        <dbReference type="EMBL" id="VVE56603.1"/>
    </source>
</evidence>
<evidence type="ECO:0000313" key="4">
    <source>
        <dbReference type="Proteomes" id="UP000414233"/>
    </source>
</evidence>
<dbReference type="Proteomes" id="UP000414233">
    <property type="component" value="Unassembled WGS sequence"/>
</dbReference>
<keyword evidence="4" id="KW-1185">Reference proteome</keyword>